<dbReference type="InterPro" id="IPR015910">
    <property type="entry name" value="I/U_nuclsd_hydro_CS"/>
</dbReference>
<name>A0A7W6IPI6_9HYPH</name>
<dbReference type="PANTHER" id="PTHR12304">
    <property type="entry name" value="INOSINE-URIDINE PREFERRING NUCLEOSIDE HYDROLASE"/>
    <property type="match status" value="1"/>
</dbReference>
<evidence type="ECO:0000256" key="1">
    <source>
        <dbReference type="ARBA" id="ARBA00022801"/>
    </source>
</evidence>
<reference evidence="4 5" key="1">
    <citation type="submission" date="2020-08" db="EMBL/GenBank/DDBJ databases">
        <title>Genomic Encyclopedia of Type Strains, Phase IV (KMG-IV): sequencing the most valuable type-strain genomes for metagenomic binning, comparative biology and taxonomic classification.</title>
        <authorList>
            <person name="Goeker M."/>
        </authorList>
    </citation>
    <scope>NUCLEOTIDE SEQUENCE [LARGE SCALE GENOMIC DNA]</scope>
    <source>
        <strain evidence="4 5">DSM 23447</strain>
    </source>
</reference>
<dbReference type="InterPro" id="IPR023186">
    <property type="entry name" value="IUNH"/>
</dbReference>
<dbReference type="Pfam" id="PF01156">
    <property type="entry name" value="IU_nuc_hydro"/>
    <property type="match status" value="1"/>
</dbReference>
<accession>A0A7W6IPI6</accession>
<dbReference type="GO" id="GO:0008477">
    <property type="term" value="F:purine nucleosidase activity"/>
    <property type="evidence" value="ECO:0007669"/>
    <property type="project" value="TreeGrafter"/>
</dbReference>
<dbReference type="GO" id="GO:0045437">
    <property type="term" value="F:uridine nucleosidase activity"/>
    <property type="evidence" value="ECO:0007669"/>
    <property type="project" value="UniProtKB-ARBA"/>
</dbReference>
<dbReference type="InterPro" id="IPR001910">
    <property type="entry name" value="Inosine/uridine_hydrolase_dom"/>
</dbReference>
<proteinExistence type="predicted"/>
<evidence type="ECO:0000313" key="5">
    <source>
        <dbReference type="Proteomes" id="UP000547011"/>
    </source>
</evidence>
<protein>
    <submittedName>
        <fullName evidence="4">Inosine-uridine nucleoside N-ribohydrolase</fullName>
    </submittedName>
</protein>
<evidence type="ECO:0000259" key="3">
    <source>
        <dbReference type="Pfam" id="PF01156"/>
    </source>
</evidence>
<dbReference type="RefSeq" id="WP_246349645.1">
    <property type="nucleotide sequence ID" value="NZ_JACIEW010000007.1"/>
</dbReference>
<dbReference type="GO" id="GO:0005829">
    <property type="term" value="C:cytosol"/>
    <property type="evidence" value="ECO:0007669"/>
    <property type="project" value="TreeGrafter"/>
</dbReference>
<dbReference type="Proteomes" id="UP000547011">
    <property type="component" value="Unassembled WGS sequence"/>
</dbReference>
<evidence type="ECO:0000256" key="2">
    <source>
        <dbReference type="ARBA" id="ARBA00023295"/>
    </source>
</evidence>
<dbReference type="PANTHER" id="PTHR12304:SF4">
    <property type="entry name" value="URIDINE NUCLEOSIDASE"/>
    <property type="match status" value="1"/>
</dbReference>
<evidence type="ECO:0000313" key="4">
    <source>
        <dbReference type="EMBL" id="MBB4053355.1"/>
    </source>
</evidence>
<dbReference type="EMBL" id="JACIEW010000007">
    <property type="protein sequence ID" value="MBB4053355.1"/>
    <property type="molecule type" value="Genomic_DNA"/>
</dbReference>
<comment type="caution">
    <text evidence="4">The sequence shown here is derived from an EMBL/GenBank/DDBJ whole genome shotgun (WGS) entry which is preliminary data.</text>
</comment>
<keyword evidence="5" id="KW-1185">Reference proteome</keyword>
<keyword evidence="1 4" id="KW-0378">Hydrolase</keyword>
<dbReference type="Gene3D" id="3.90.245.10">
    <property type="entry name" value="Ribonucleoside hydrolase-like"/>
    <property type="match status" value="1"/>
</dbReference>
<dbReference type="SUPFAM" id="SSF53590">
    <property type="entry name" value="Nucleoside hydrolase"/>
    <property type="match status" value="1"/>
</dbReference>
<organism evidence="4 5">
    <name type="scientific">Devosia subaequoris</name>
    <dbReference type="NCBI Taxonomy" id="395930"/>
    <lineage>
        <taxon>Bacteria</taxon>
        <taxon>Pseudomonadati</taxon>
        <taxon>Pseudomonadota</taxon>
        <taxon>Alphaproteobacteria</taxon>
        <taxon>Hyphomicrobiales</taxon>
        <taxon>Devosiaceae</taxon>
        <taxon>Devosia</taxon>
    </lineage>
</organism>
<dbReference type="AlphaFoldDB" id="A0A7W6IPI6"/>
<dbReference type="InterPro" id="IPR036452">
    <property type="entry name" value="Ribo_hydro-like"/>
</dbReference>
<feature type="domain" description="Inosine/uridine-preferring nucleoside hydrolase" evidence="3">
    <location>
        <begin position="1"/>
        <end position="300"/>
    </location>
</feature>
<sequence>MDVDTGTDDAVAIMLAGLHPELNLVACTTVNGNVPVENCSDNTLRTLDLIGRDDVPVYEGLSQPIARADFPVPRAIKKDVQVHMAELPMPAARSKKQAMSAPEFLIKAFAGEHRDAVLVPVGPLSNIAAAIKLDPNFVNNVSEVMIMGGAVDKSNITESAEFNIWADPEAAQVVFEAGFKKITLVPLDATHRALVSLDQCAAMRALGTPAADGAASVIEHRIKGYQTFQPTGIAATAPVHDALCVAALVRPEVITTRHLNCVIETKGEYTIGRTVVDHEFRTKREPNCHVALDADRELFVTMLLETFGRPHQSV</sequence>
<keyword evidence="2" id="KW-0326">Glycosidase</keyword>
<dbReference type="PROSITE" id="PS01247">
    <property type="entry name" value="IUNH"/>
    <property type="match status" value="1"/>
</dbReference>
<dbReference type="GO" id="GO:0006152">
    <property type="term" value="P:purine nucleoside catabolic process"/>
    <property type="evidence" value="ECO:0007669"/>
    <property type="project" value="TreeGrafter"/>
</dbReference>
<gene>
    <name evidence="4" type="ORF">GGR20_003012</name>
</gene>